<keyword evidence="10" id="KW-0547">Nucleotide-binding</keyword>
<comment type="subcellular location">
    <subcellularLocation>
        <location evidence="10">Mitochondrion</location>
    </subcellularLocation>
</comment>
<dbReference type="Gene3D" id="3.30.870.10">
    <property type="entry name" value="Endonuclease Chain A"/>
    <property type="match status" value="2"/>
</dbReference>
<feature type="domain" description="PLD phosphodiesterase" evidence="12">
    <location>
        <begin position="202"/>
        <end position="228"/>
    </location>
</feature>
<evidence type="ECO:0000313" key="13">
    <source>
        <dbReference type="EMBL" id="KJE94129.1"/>
    </source>
</evidence>
<dbReference type="OrthoDB" id="10250191at2759"/>
<evidence type="ECO:0000256" key="9">
    <source>
        <dbReference type="ARBA" id="ARBA00048586"/>
    </source>
</evidence>
<feature type="compositionally biased region" description="Low complexity" evidence="11">
    <location>
        <begin position="44"/>
        <end position="64"/>
    </location>
</feature>
<evidence type="ECO:0000256" key="2">
    <source>
        <dbReference type="ARBA" id="ARBA00010682"/>
    </source>
</evidence>
<evidence type="ECO:0000256" key="1">
    <source>
        <dbReference type="ARBA" id="ARBA00005042"/>
    </source>
</evidence>
<dbReference type="RefSeq" id="XP_004347567.2">
    <property type="nucleotide sequence ID" value="XM_004347517.2"/>
</dbReference>
<gene>
    <name evidence="13" type="ORF">CAOG_004816</name>
</gene>
<dbReference type="GO" id="GO:0008444">
    <property type="term" value="F:CDP-diacylglycerol-glycerol-3-phosphate 3-phosphatidyltransferase activity"/>
    <property type="evidence" value="ECO:0007669"/>
    <property type="project" value="UniProtKB-EC"/>
</dbReference>
<evidence type="ECO:0000256" key="4">
    <source>
        <dbReference type="ARBA" id="ARBA00022679"/>
    </source>
</evidence>
<dbReference type="GO" id="GO:0005739">
    <property type="term" value="C:mitochondrion"/>
    <property type="evidence" value="ECO:0007669"/>
    <property type="project" value="UniProtKB-SubCell"/>
</dbReference>
<comment type="similarity">
    <text evidence="2 10">Belongs to the CDP-alcohol phosphatidyltransferase class-II family.</text>
</comment>
<evidence type="ECO:0000256" key="11">
    <source>
        <dbReference type="SAM" id="MobiDB-lite"/>
    </source>
</evidence>
<proteinExistence type="inferred from homology"/>
<sequence length="526" mass="58321">MMRMMMATPAAALIAKTASPLRRRPFVSALAASCTLMHAQQTPSLTTGRRSASTSASMQPATTTAATRADTDWLALRPSFKINASNVRVLHEPSDFFSTLLKGVAQAKRQITLASLYLGTGARERELIEALHLALSTRPELRVNILLDCMRGSRGENEKKSSRAMLLPLLERFGDRITLSLYHTPLLRSLKKKLIPAKFDETISVQHMKLYMWDDTILLSGANLSQDYFTNRQDRYMLFEDCPEVVGFFQKVSRVVEEHSYRVSSKNTLEARRFDPLACSIDEFGASMAAGMRAILAQAPQHSPAQRPASTEALVLPSIQLGCFGFKHDQAITSHILSSTPTDCAVWVASGYFNFPESYQQLVLGQSQGATKTEFKILTAAPLANGFFGARGIPGLVPAAYTSIERAFLRRVEALNAPDRVQLFEWMKPQWTFHAKGMWFYHASAPTPHMTLVGSSNFGIRSILRDIEAQVALVTDNGQLQQQLHVERERLFGASTRVTLASLNSQPERAVSTSVALTTQVIKTFF</sequence>
<dbReference type="PROSITE" id="PS50035">
    <property type="entry name" value="PLD"/>
    <property type="match status" value="1"/>
</dbReference>
<keyword evidence="10" id="KW-0067">ATP-binding</keyword>
<dbReference type="InParanoid" id="A0A0D2X3D7"/>
<keyword evidence="6 10" id="KW-0443">Lipid metabolism</keyword>
<evidence type="ECO:0000259" key="12">
    <source>
        <dbReference type="PROSITE" id="PS50035"/>
    </source>
</evidence>
<evidence type="ECO:0000256" key="10">
    <source>
        <dbReference type="RuleBase" id="RU365024"/>
    </source>
</evidence>
<dbReference type="eggNOG" id="KOG3964">
    <property type="taxonomic scope" value="Eukaryota"/>
</dbReference>
<evidence type="ECO:0000256" key="5">
    <source>
        <dbReference type="ARBA" id="ARBA00022737"/>
    </source>
</evidence>
<comment type="function">
    <text evidence="10">Functions in the biosynthesis of the anionic phospholipids phosphatidylglycerol and cardiolipin.</text>
</comment>
<dbReference type="PANTHER" id="PTHR12586">
    <property type="entry name" value="CDP-DIACYLGLYCEROL--SERINE O-PHOSPHATIDYLTRANSFERASE"/>
    <property type="match status" value="1"/>
</dbReference>
<dbReference type="CDD" id="cd09137">
    <property type="entry name" value="PLDc_PGS1_euk_2"/>
    <property type="match status" value="1"/>
</dbReference>
<evidence type="ECO:0000313" key="14">
    <source>
        <dbReference type="Proteomes" id="UP000008743"/>
    </source>
</evidence>
<dbReference type="GO" id="GO:0032049">
    <property type="term" value="P:cardiolipin biosynthetic process"/>
    <property type="evidence" value="ECO:0007669"/>
    <property type="project" value="InterPro"/>
</dbReference>
<organism evidence="13 14">
    <name type="scientific">Capsaspora owczarzaki (strain ATCC 30864)</name>
    <dbReference type="NCBI Taxonomy" id="595528"/>
    <lineage>
        <taxon>Eukaryota</taxon>
        <taxon>Filasterea</taxon>
        <taxon>Capsaspora</taxon>
    </lineage>
</organism>
<feature type="region of interest" description="Disordered" evidence="11">
    <location>
        <begin position="41"/>
        <end position="64"/>
    </location>
</feature>
<dbReference type="CDD" id="cd09135">
    <property type="entry name" value="PLDc_PGS1_euk_1"/>
    <property type="match status" value="1"/>
</dbReference>
<dbReference type="EMBL" id="KE346366">
    <property type="protein sequence ID" value="KJE94129.1"/>
    <property type="molecule type" value="Genomic_DNA"/>
</dbReference>
<evidence type="ECO:0000256" key="6">
    <source>
        <dbReference type="ARBA" id="ARBA00023098"/>
    </source>
</evidence>
<dbReference type="PhylomeDB" id="A0A0D2X3D7"/>
<keyword evidence="3 10" id="KW-0444">Lipid biosynthesis</keyword>
<comment type="pathway">
    <text evidence="1 10">Phospholipid metabolism; phosphatidylglycerol biosynthesis; phosphatidylglycerol from CDP-diacylglycerol: step 1/2.</text>
</comment>
<dbReference type="Proteomes" id="UP000008743">
    <property type="component" value="Unassembled WGS sequence"/>
</dbReference>
<keyword evidence="10" id="KW-0496">Mitochondrion</keyword>
<comment type="catalytic activity">
    <reaction evidence="9 10">
        <text>a CDP-1,2-diacyl-sn-glycerol + sn-glycerol 3-phosphate = a 1,2-diacyl-sn-glycero-3-phospho-(1'-sn-glycero-3'-phosphate) + CMP + H(+)</text>
        <dbReference type="Rhea" id="RHEA:12593"/>
        <dbReference type="ChEBI" id="CHEBI:15378"/>
        <dbReference type="ChEBI" id="CHEBI:57597"/>
        <dbReference type="ChEBI" id="CHEBI:58332"/>
        <dbReference type="ChEBI" id="CHEBI:60110"/>
        <dbReference type="ChEBI" id="CHEBI:60377"/>
        <dbReference type="EC" id="2.7.8.5"/>
    </reaction>
</comment>
<dbReference type="InterPro" id="IPR001736">
    <property type="entry name" value="PLipase_D/transphosphatidylase"/>
</dbReference>
<accession>A0A0D2X3D7</accession>
<dbReference type="EC" id="2.7.8.5" evidence="10"/>
<dbReference type="GO" id="GO:0005524">
    <property type="term" value="F:ATP binding"/>
    <property type="evidence" value="ECO:0007669"/>
    <property type="project" value="UniProtKB-KW"/>
</dbReference>
<evidence type="ECO:0000256" key="7">
    <source>
        <dbReference type="ARBA" id="ARBA00023209"/>
    </source>
</evidence>
<dbReference type="UniPathway" id="UPA00084">
    <property type="reaction ID" value="UER00503"/>
</dbReference>
<evidence type="ECO:0000256" key="8">
    <source>
        <dbReference type="ARBA" id="ARBA00023264"/>
    </source>
</evidence>
<dbReference type="PANTHER" id="PTHR12586:SF1">
    <property type="entry name" value="CDP-DIACYLGLYCEROL--GLYCEROL-3-PHOSPHATE 3-PHOSPHATIDYLTRANSFERASE, MITOCHONDRIAL"/>
    <property type="match status" value="1"/>
</dbReference>
<dbReference type="InterPro" id="IPR016270">
    <property type="entry name" value="PGS1"/>
</dbReference>
<dbReference type="AlphaFoldDB" id="A0A0D2X3D7"/>
<keyword evidence="14" id="KW-1185">Reference proteome</keyword>
<keyword evidence="8 10" id="KW-1208">Phospholipid metabolism</keyword>
<name>A0A0D2X3D7_CAPO3</name>
<dbReference type="SUPFAM" id="SSF56024">
    <property type="entry name" value="Phospholipase D/nuclease"/>
    <property type="match status" value="2"/>
</dbReference>
<protein>
    <recommendedName>
        <fullName evidence="10">CDP-diacylglycerol--glycerol-3-phosphate 3-phosphatidyltransferase</fullName>
        <ecNumber evidence="10">2.7.8.5</ecNumber>
    </recommendedName>
</protein>
<reference evidence="14" key="1">
    <citation type="submission" date="2011-02" db="EMBL/GenBank/DDBJ databases">
        <title>The Genome Sequence of Capsaspora owczarzaki ATCC 30864.</title>
        <authorList>
            <person name="Russ C."/>
            <person name="Cuomo C."/>
            <person name="Burger G."/>
            <person name="Gray M.W."/>
            <person name="Holland P.W.H."/>
            <person name="King N."/>
            <person name="Lang F.B.F."/>
            <person name="Roger A.J."/>
            <person name="Ruiz-Trillo I."/>
            <person name="Young S.K."/>
            <person name="Zeng Q."/>
            <person name="Gargeya S."/>
            <person name="Alvarado L."/>
            <person name="Berlin A."/>
            <person name="Chapman S.B."/>
            <person name="Chen Z."/>
            <person name="Freedman E."/>
            <person name="Gellesch M."/>
            <person name="Goldberg J."/>
            <person name="Griggs A."/>
            <person name="Gujja S."/>
            <person name="Heilman E."/>
            <person name="Heiman D."/>
            <person name="Howarth C."/>
            <person name="Mehta T."/>
            <person name="Neiman D."/>
            <person name="Pearson M."/>
            <person name="Roberts A."/>
            <person name="Saif S."/>
            <person name="Shea T."/>
            <person name="Shenoy N."/>
            <person name="Sisk P."/>
            <person name="Stolte C."/>
            <person name="Sykes S."/>
            <person name="White J."/>
            <person name="Yandava C."/>
            <person name="Haas B."/>
            <person name="Nusbaum C."/>
            <person name="Birren B."/>
        </authorList>
    </citation>
    <scope>NUCLEOTIDE SEQUENCE</scope>
    <source>
        <strain evidence="14">ATCC 30864</strain>
    </source>
</reference>
<dbReference type="STRING" id="595528.A0A0D2X3D7"/>
<keyword evidence="4 10" id="KW-0808">Transferase</keyword>
<keyword evidence="7 10" id="KW-0594">Phospholipid biosynthesis</keyword>
<evidence type="ECO:0000256" key="3">
    <source>
        <dbReference type="ARBA" id="ARBA00022516"/>
    </source>
</evidence>
<keyword evidence="5" id="KW-0677">Repeat</keyword>
<dbReference type="FunCoup" id="A0A0D2X3D7">
    <property type="interactions" value="506"/>
</dbReference>